<dbReference type="PANTHER" id="PTHR12015:SF108">
    <property type="entry name" value="C-C MOTIF CHEMOKINE 20"/>
    <property type="match status" value="1"/>
</dbReference>
<keyword evidence="2" id="KW-0732">Signal</keyword>
<keyword evidence="5" id="KW-1185">Reference proteome</keyword>
<name>A0A3B5PVJ3_XIPMA</name>
<dbReference type="Pfam" id="PF00048">
    <property type="entry name" value="IL8"/>
    <property type="match status" value="1"/>
</dbReference>
<organism evidence="4 5">
    <name type="scientific">Xiphophorus maculatus</name>
    <name type="common">Southern platyfish</name>
    <name type="synonym">Platypoecilus maculatus</name>
    <dbReference type="NCBI Taxonomy" id="8083"/>
    <lineage>
        <taxon>Eukaryota</taxon>
        <taxon>Metazoa</taxon>
        <taxon>Chordata</taxon>
        <taxon>Craniata</taxon>
        <taxon>Vertebrata</taxon>
        <taxon>Euteleostomi</taxon>
        <taxon>Actinopterygii</taxon>
        <taxon>Neopterygii</taxon>
        <taxon>Teleostei</taxon>
        <taxon>Neoteleostei</taxon>
        <taxon>Acanthomorphata</taxon>
        <taxon>Ovalentaria</taxon>
        <taxon>Atherinomorphae</taxon>
        <taxon>Cyprinodontiformes</taxon>
        <taxon>Poeciliidae</taxon>
        <taxon>Poeciliinae</taxon>
        <taxon>Xiphophorus</taxon>
    </lineage>
</organism>
<dbReference type="Proteomes" id="UP000002852">
    <property type="component" value="Unassembled WGS sequence"/>
</dbReference>
<reference evidence="4" key="3">
    <citation type="submission" date="2025-08" db="UniProtKB">
        <authorList>
            <consortium name="Ensembl"/>
        </authorList>
    </citation>
    <scope>IDENTIFICATION</scope>
    <source>
        <strain evidence="4">JP 163 A</strain>
    </source>
</reference>
<dbReference type="OMA" id="WAKHVIQ"/>
<feature type="chain" id="PRO_5017212677" description="Chemokine interleukin-8-like domain-containing protein" evidence="2">
    <location>
        <begin position="23"/>
        <end position="93"/>
    </location>
</feature>
<feature type="domain" description="Chemokine interleukin-8-like" evidence="3">
    <location>
        <begin position="22"/>
        <end position="82"/>
    </location>
</feature>
<sequence>MQFSLILTSLLCFTTRMSMVRAIDCPCTTVSNRRVHLSKIKEYTIQEDGNCLFSAIVFRTVGGRIICADPNSKWAKYIIRKLEAKTTIQHFSQ</sequence>
<proteinExistence type="predicted"/>
<dbReference type="Ensembl" id="ENSXMAT00000025419.1">
    <property type="protein sequence ID" value="ENSXMAP00000022592.1"/>
    <property type="gene ID" value="ENSXMAG00000022854.1"/>
</dbReference>
<evidence type="ECO:0000313" key="4">
    <source>
        <dbReference type="Ensembl" id="ENSXMAP00000022592.1"/>
    </source>
</evidence>
<dbReference type="InterPro" id="IPR001811">
    <property type="entry name" value="Chemokine_IL8-like_dom"/>
</dbReference>
<dbReference type="AlphaFoldDB" id="A0A3B5PVJ3"/>
<dbReference type="SUPFAM" id="SSF54117">
    <property type="entry name" value="Interleukin 8-like chemokines"/>
    <property type="match status" value="1"/>
</dbReference>
<dbReference type="InParanoid" id="A0A3B5PVJ3"/>
<reference evidence="5" key="1">
    <citation type="submission" date="2012-01" db="EMBL/GenBank/DDBJ databases">
        <authorList>
            <person name="Walter R."/>
            <person name="Schartl M."/>
            <person name="Warren W."/>
        </authorList>
    </citation>
    <scope>NUCLEOTIDE SEQUENCE [LARGE SCALE GENOMIC DNA]</scope>
    <source>
        <strain evidence="5">JP 163 A</strain>
    </source>
</reference>
<dbReference type="GO" id="GO:0006955">
    <property type="term" value="P:immune response"/>
    <property type="evidence" value="ECO:0007669"/>
    <property type="project" value="InterPro"/>
</dbReference>
<dbReference type="PANTHER" id="PTHR12015">
    <property type="entry name" value="SMALL INDUCIBLE CYTOKINE A"/>
    <property type="match status" value="1"/>
</dbReference>
<accession>A0A3B5PVJ3</accession>
<dbReference type="Gene3D" id="2.40.50.40">
    <property type="match status" value="1"/>
</dbReference>
<reference evidence="4" key="4">
    <citation type="submission" date="2025-09" db="UniProtKB">
        <authorList>
            <consortium name="Ensembl"/>
        </authorList>
    </citation>
    <scope>IDENTIFICATION</scope>
    <source>
        <strain evidence="4">JP 163 A</strain>
    </source>
</reference>
<dbReference type="SMART" id="SM00199">
    <property type="entry name" value="SCY"/>
    <property type="match status" value="1"/>
</dbReference>
<dbReference type="GO" id="GO:0005615">
    <property type="term" value="C:extracellular space"/>
    <property type="evidence" value="ECO:0007669"/>
    <property type="project" value="UniProtKB-KW"/>
</dbReference>
<evidence type="ECO:0000256" key="2">
    <source>
        <dbReference type="SAM" id="SignalP"/>
    </source>
</evidence>
<dbReference type="GO" id="GO:0008009">
    <property type="term" value="F:chemokine activity"/>
    <property type="evidence" value="ECO:0007669"/>
    <property type="project" value="InterPro"/>
</dbReference>
<evidence type="ECO:0000256" key="1">
    <source>
        <dbReference type="ARBA" id="ARBA00022514"/>
    </source>
</evidence>
<keyword evidence="1" id="KW-0202">Cytokine</keyword>
<evidence type="ECO:0000313" key="5">
    <source>
        <dbReference type="Proteomes" id="UP000002852"/>
    </source>
</evidence>
<protein>
    <recommendedName>
        <fullName evidence="3">Chemokine interleukin-8-like domain-containing protein</fullName>
    </recommendedName>
</protein>
<evidence type="ECO:0000259" key="3">
    <source>
        <dbReference type="SMART" id="SM00199"/>
    </source>
</evidence>
<dbReference type="GeneTree" id="ENSGT01030000235341"/>
<dbReference type="InterPro" id="IPR036048">
    <property type="entry name" value="Interleukin_8-like_sf"/>
</dbReference>
<reference evidence="5" key="2">
    <citation type="journal article" date="2013" name="Nat. Genet.">
        <title>The genome of the platyfish, Xiphophorus maculatus, provides insights into evolutionary adaptation and several complex traits.</title>
        <authorList>
            <person name="Schartl M."/>
            <person name="Walter R.B."/>
            <person name="Shen Y."/>
            <person name="Garcia T."/>
            <person name="Catchen J."/>
            <person name="Amores A."/>
            <person name="Braasch I."/>
            <person name="Chalopin D."/>
            <person name="Volff J.N."/>
            <person name="Lesch K.P."/>
            <person name="Bisazza A."/>
            <person name="Minx P."/>
            <person name="Hillier L."/>
            <person name="Wilson R.K."/>
            <person name="Fuerstenberg S."/>
            <person name="Boore J."/>
            <person name="Searle S."/>
            <person name="Postlethwait J.H."/>
            <person name="Warren W.C."/>
        </authorList>
    </citation>
    <scope>NUCLEOTIDE SEQUENCE [LARGE SCALE GENOMIC DNA]</scope>
    <source>
        <strain evidence="5">JP 163 A</strain>
    </source>
</reference>
<feature type="signal peptide" evidence="2">
    <location>
        <begin position="1"/>
        <end position="22"/>
    </location>
</feature>
<dbReference type="InterPro" id="IPR039809">
    <property type="entry name" value="Chemokine_b/g/d"/>
</dbReference>